<accession>A0A7K4DPN2</accession>
<evidence type="ECO:0000313" key="2">
    <source>
        <dbReference type="Proteomes" id="UP000591058"/>
    </source>
</evidence>
<reference evidence="1 2" key="1">
    <citation type="submission" date="2020-04" db="EMBL/GenBank/DDBJ databases">
        <title>Draft genome of Methanobacterium subterraneum isolated from animal feces.</title>
        <authorList>
            <person name="Ouboter H.T."/>
            <person name="Berger S."/>
            <person name="Gungor E."/>
            <person name="Jetten M.S.M."/>
            <person name="Welte C.U."/>
        </authorList>
    </citation>
    <scope>NUCLEOTIDE SEQUENCE [LARGE SCALE GENOMIC DNA]</scope>
    <source>
        <strain evidence="1">HO_2020</strain>
    </source>
</reference>
<dbReference type="Pfam" id="PF10049">
    <property type="entry name" value="DUF2283"/>
    <property type="match status" value="1"/>
</dbReference>
<name>A0A7K4DPN2_9EURY</name>
<protein>
    <submittedName>
        <fullName evidence="1">DUF2283 domain-containing protein</fullName>
    </submittedName>
</protein>
<evidence type="ECO:0000313" key="1">
    <source>
        <dbReference type="EMBL" id="NMO09765.1"/>
    </source>
</evidence>
<organism evidence="1 2">
    <name type="scientific">Methanobacterium subterraneum</name>
    <dbReference type="NCBI Taxonomy" id="59277"/>
    <lineage>
        <taxon>Archaea</taxon>
        <taxon>Methanobacteriati</taxon>
        <taxon>Methanobacteriota</taxon>
        <taxon>Methanomada group</taxon>
        <taxon>Methanobacteria</taxon>
        <taxon>Methanobacteriales</taxon>
        <taxon>Methanobacteriaceae</taxon>
        <taxon>Methanobacterium</taxon>
    </lineage>
</organism>
<dbReference type="InterPro" id="IPR019270">
    <property type="entry name" value="DUF2283"/>
</dbReference>
<comment type="caution">
    <text evidence="1">The sequence shown here is derived from an EMBL/GenBank/DDBJ whole genome shotgun (WGS) entry which is preliminary data.</text>
</comment>
<sequence>MTKKSLEKQFLMEQDYDYQADSLLLYIKKDYNYKRSVRLDDDIILDFDENDAL</sequence>
<dbReference type="RefSeq" id="WP_169032821.1">
    <property type="nucleotide sequence ID" value="NZ_JABBYL010000029.1"/>
</dbReference>
<proteinExistence type="predicted"/>
<gene>
    <name evidence="1" type="ORF">HG719_07970</name>
</gene>
<dbReference type="EMBL" id="JABBYL010000029">
    <property type="protein sequence ID" value="NMO09765.1"/>
    <property type="molecule type" value="Genomic_DNA"/>
</dbReference>
<dbReference type="AlphaFoldDB" id="A0A7K4DPN2"/>
<dbReference type="Proteomes" id="UP000591058">
    <property type="component" value="Unassembled WGS sequence"/>
</dbReference>